<keyword evidence="4" id="KW-1185">Reference proteome</keyword>
<keyword evidence="2" id="KW-0472">Membrane</keyword>
<feature type="compositionally biased region" description="Basic and acidic residues" evidence="1">
    <location>
        <begin position="10"/>
        <end position="24"/>
    </location>
</feature>
<evidence type="ECO:0000313" key="3">
    <source>
        <dbReference type="EMBL" id="KAJ8567621.1"/>
    </source>
</evidence>
<gene>
    <name evidence="3" type="ORF">K7X08_019829</name>
</gene>
<feature type="region of interest" description="Disordered" evidence="1">
    <location>
        <begin position="1"/>
        <end position="27"/>
    </location>
</feature>
<comment type="caution">
    <text evidence="3">The sequence shown here is derived from an EMBL/GenBank/DDBJ whole genome shotgun (WGS) entry which is preliminary data.</text>
</comment>
<dbReference type="Proteomes" id="UP001152561">
    <property type="component" value="Unassembled WGS sequence"/>
</dbReference>
<sequence length="123" mass="14756">MKERKRYKRKEAEEEERKKERGGDGDGPWKIYMRFLVFSFWNYRSVPLLRVSCQILTEFTPAIEYQNLGFVLLLYKAIIITIVESNLIQISRDEDNNGRQHCSFISPFSSFMIFLTYIFHEKD</sequence>
<dbReference type="EMBL" id="JAJAGQ010000003">
    <property type="protein sequence ID" value="KAJ8567621.1"/>
    <property type="molecule type" value="Genomic_DNA"/>
</dbReference>
<proteinExistence type="predicted"/>
<keyword evidence="2" id="KW-1133">Transmembrane helix</keyword>
<organism evidence="3 4">
    <name type="scientific">Anisodus acutangulus</name>
    <dbReference type="NCBI Taxonomy" id="402998"/>
    <lineage>
        <taxon>Eukaryota</taxon>
        <taxon>Viridiplantae</taxon>
        <taxon>Streptophyta</taxon>
        <taxon>Embryophyta</taxon>
        <taxon>Tracheophyta</taxon>
        <taxon>Spermatophyta</taxon>
        <taxon>Magnoliopsida</taxon>
        <taxon>eudicotyledons</taxon>
        <taxon>Gunneridae</taxon>
        <taxon>Pentapetalae</taxon>
        <taxon>asterids</taxon>
        <taxon>lamiids</taxon>
        <taxon>Solanales</taxon>
        <taxon>Solanaceae</taxon>
        <taxon>Solanoideae</taxon>
        <taxon>Hyoscyameae</taxon>
        <taxon>Anisodus</taxon>
    </lineage>
</organism>
<accession>A0A9Q1MVP4</accession>
<evidence type="ECO:0000256" key="1">
    <source>
        <dbReference type="SAM" id="MobiDB-lite"/>
    </source>
</evidence>
<protein>
    <submittedName>
        <fullName evidence="3">Uncharacterized protein</fullName>
    </submittedName>
</protein>
<name>A0A9Q1MVP4_9SOLA</name>
<keyword evidence="2" id="KW-0812">Transmembrane</keyword>
<feature type="transmembrane region" description="Helical" evidence="2">
    <location>
        <begin position="102"/>
        <end position="120"/>
    </location>
</feature>
<evidence type="ECO:0000313" key="4">
    <source>
        <dbReference type="Proteomes" id="UP001152561"/>
    </source>
</evidence>
<evidence type="ECO:0000256" key="2">
    <source>
        <dbReference type="SAM" id="Phobius"/>
    </source>
</evidence>
<dbReference type="AlphaFoldDB" id="A0A9Q1MVP4"/>
<reference evidence="4" key="1">
    <citation type="journal article" date="2023" name="Proc. Natl. Acad. Sci. U.S.A.">
        <title>Genomic and structural basis for evolution of tropane alkaloid biosynthesis.</title>
        <authorList>
            <person name="Wanga Y.-J."/>
            <person name="Taina T."/>
            <person name="Yua J.-Y."/>
            <person name="Lia J."/>
            <person name="Xua B."/>
            <person name="Chenc J."/>
            <person name="D'Auriad J.C."/>
            <person name="Huanga J.-P."/>
            <person name="Huanga S.-X."/>
        </authorList>
    </citation>
    <scope>NUCLEOTIDE SEQUENCE [LARGE SCALE GENOMIC DNA]</scope>
    <source>
        <strain evidence="4">cv. KIB-2019</strain>
    </source>
</reference>